<evidence type="ECO:0000256" key="6">
    <source>
        <dbReference type="HAMAP-Rule" id="MF_00117"/>
    </source>
</evidence>
<dbReference type="RefSeq" id="WP_347438531.1">
    <property type="nucleotide sequence ID" value="NZ_CP089291.1"/>
</dbReference>
<gene>
    <name evidence="6 7" type="primary">hslO</name>
    <name evidence="7" type="ORF">LSG31_06260</name>
</gene>
<protein>
    <recommendedName>
        <fullName evidence="6">33 kDa chaperonin</fullName>
    </recommendedName>
    <alternativeName>
        <fullName evidence="6">Heat shock protein 33 homolog</fullName>
        <shortName evidence="6">HSP33</shortName>
    </alternativeName>
</protein>
<evidence type="ECO:0000256" key="3">
    <source>
        <dbReference type="ARBA" id="ARBA00023157"/>
    </source>
</evidence>
<evidence type="ECO:0000256" key="5">
    <source>
        <dbReference type="ARBA" id="ARBA00023284"/>
    </source>
</evidence>
<dbReference type="CDD" id="cd00498">
    <property type="entry name" value="Hsp33"/>
    <property type="match status" value="1"/>
</dbReference>
<feature type="disulfide bond" description="Redox-active" evidence="6">
    <location>
        <begin position="270"/>
        <end position="273"/>
    </location>
</feature>
<dbReference type="EMBL" id="CP089291">
    <property type="protein sequence ID" value="UOF91841.1"/>
    <property type="molecule type" value="Genomic_DNA"/>
</dbReference>
<dbReference type="Gene3D" id="3.55.30.10">
    <property type="entry name" value="Hsp33 domain"/>
    <property type="match status" value="1"/>
</dbReference>
<keyword evidence="3 6" id="KW-1015">Disulfide bond</keyword>
<accession>A0ABY4CMX7</accession>
<dbReference type="HAMAP" id="MF_00117">
    <property type="entry name" value="HslO"/>
    <property type="match status" value="1"/>
</dbReference>
<comment type="subcellular location">
    <subcellularLocation>
        <location evidence="6">Cytoplasm</location>
    </subcellularLocation>
</comment>
<keyword evidence="2 6" id="KW-0862">Zinc</keyword>
<evidence type="ECO:0000313" key="7">
    <source>
        <dbReference type="EMBL" id="UOF91841.1"/>
    </source>
</evidence>
<dbReference type="InterPro" id="IPR000397">
    <property type="entry name" value="Heat_shock_Hsp33"/>
</dbReference>
<comment type="similarity">
    <text evidence="6">Belongs to the HSP33 family.</text>
</comment>
<evidence type="ECO:0000313" key="8">
    <source>
        <dbReference type="Proteomes" id="UP000830167"/>
    </source>
</evidence>
<evidence type="ECO:0000256" key="4">
    <source>
        <dbReference type="ARBA" id="ARBA00023186"/>
    </source>
</evidence>
<keyword evidence="5 6" id="KW-0676">Redox-active center</keyword>
<dbReference type="PANTHER" id="PTHR30111">
    <property type="entry name" value="33 KDA CHAPERONIN"/>
    <property type="match status" value="1"/>
</dbReference>
<dbReference type="PANTHER" id="PTHR30111:SF1">
    <property type="entry name" value="33 KDA CHAPERONIN"/>
    <property type="match status" value="1"/>
</dbReference>
<dbReference type="NCBIfam" id="NF001033">
    <property type="entry name" value="PRK00114.1"/>
    <property type="match status" value="1"/>
</dbReference>
<dbReference type="Pfam" id="PF01430">
    <property type="entry name" value="HSP33"/>
    <property type="match status" value="1"/>
</dbReference>
<comment type="function">
    <text evidence="6">Redox regulated molecular chaperone. Protects both thermally unfolding and oxidatively damaged proteins from irreversible aggregation. Plays an important role in the bacterial defense system toward oxidative stress.</text>
</comment>
<evidence type="ECO:0000256" key="1">
    <source>
        <dbReference type="ARBA" id="ARBA00022490"/>
    </source>
</evidence>
<proteinExistence type="inferred from homology"/>
<dbReference type="SUPFAM" id="SSF118352">
    <property type="entry name" value="HSP33 redox switch-like"/>
    <property type="match status" value="1"/>
</dbReference>
<keyword evidence="4 6" id="KW-0143">Chaperone</keyword>
<name>A0ABY4CMX7_9BACL</name>
<dbReference type="InterPro" id="IPR016154">
    <property type="entry name" value="Heat_shock_Hsp33_C"/>
</dbReference>
<feature type="disulfide bond" description="Redox-active" evidence="6">
    <location>
        <begin position="237"/>
        <end position="239"/>
    </location>
</feature>
<evidence type="ECO:0000256" key="2">
    <source>
        <dbReference type="ARBA" id="ARBA00022833"/>
    </source>
</evidence>
<dbReference type="PIRSF" id="PIRSF005261">
    <property type="entry name" value="Heat_shock_Hsp33"/>
    <property type="match status" value="1"/>
</dbReference>
<comment type="PTM">
    <text evidence="6">Under oxidizing conditions two disulfide bonds are formed involving the reactive cysteines. Under reducing conditions zinc is bound to the reactive cysteines and the protein is inactive.</text>
</comment>
<organism evidence="7 8">
    <name type="scientific">Fodinisporobacter ferrooxydans</name>
    <dbReference type="NCBI Taxonomy" id="2901836"/>
    <lineage>
        <taxon>Bacteria</taxon>
        <taxon>Bacillati</taxon>
        <taxon>Bacillota</taxon>
        <taxon>Bacilli</taxon>
        <taxon>Bacillales</taxon>
        <taxon>Alicyclobacillaceae</taxon>
        <taxon>Fodinisporobacter</taxon>
    </lineage>
</organism>
<dbReference type="SUPFAM" id="SSF64397">
    <property type="entry name" value="Hsp33 domain"/>
    <property type="match status" value="1"/>
</dbReference>
<dbReference type="Gene3D" id="3.90.1280.10">
    <property type="entry name" value="HSP33 redox switch-like"/>
    <property type="match status" value="1"/>
</dbReference>
<sequence length="292" mass="31997">MSDYLVRAIAFDGKLRAFAALTKDTVEEIRKRHDTWPVATAAVGRTATATVMMGAMLKGDDRVTIQIKGGGPIGQIVADANAGGDVRAYCTKPHVDLPLNENGKLDVAGAVGTNGFLNVVKDLGLKEPYRGNVPLISGELGEDFTYYFTSSEQTPSAVGVGVLVNPDLTVRTSGGFIIQLLPGIEEDEIQQLENRLQSLPQLTTLFDQGLSPEDLLQTILPDASMRILDRFPIRFACTCSHDRLERVMISLGREELKNILQDQGHAEIICQFCKEAYVFDQNQLQNMIESLK</sequence>
<keyword evidence="1 6" id="KW-0963">Cytoplasm</keyword>
<dbReference type="Proteomes" id="UP000830167">
    <property type="component" value="Chromosome"/>
</dbReference>
<keyword evidence="8" id="KW-1185">Reference proteome</keyword>
<dbReference type="InterPro" id="IPR016153">
    <property type="entry name" value="Heat_shock_Hsp33_N"/>
</dbReference>
<reference evidence="7" key="1">
    <citation type="submission" date="2021-12" db="EMBL/GenBank/DDBJ databases">
        <title>Alicyclobacillaceae gen. nov., sp. nov., isolated from chalcocite enrichment system.</title>
        <authorList>
            <person name="Jiang Z."/>
        </authorList>
    </citation>
    <scope>NUCLEOTIDE SEQUENCE</scope>
    <source>
        <strain evidence="7">MYW30-H2</strain>
    </source>
</reference>